<name>V2Y235_9FIRM</name>
<dbReference type="STRING" id="592026.GCWU0000282_003063"/>
<dbReference type="OrthoDB" id="9781996at2"/>
<dbReference type="CDD" id="cd21809">
    <property type="entry name" value="ABC-2_lan_permease-like"/>
    <property type="match status" value="2"/>
</dbReference>
<organism evidence="2 3">
    <name type="scientific">Catonella morbi ATCC 51271</name>
    <dbReference type="NCBI Taxonomy" id="592026"/>
    <lineage>
        <taxon>Bacteria</taxon>
        <taxon>Bacillati</taxon>
        <taxon>Bacillota</taxon>
        <taxon>Clostridia</taxon>
        <taxon>Lachnospirales</taxon>
        <taxon>Lachnospiraceae</taxon>
        <taxon>Catonella</taxon>
    </lineage>
</organism>
<feature type="transmembrane region" description="Helical" evidence="1">
    <location>
        <begin position="318"/>
        <end position="337"/>
    </location>
</feature>
<feature type="transmembrane region" description="Helical" evidence="1">
    <location>
        <begin position="21"/>
        <end position="38"/>
    </location>
</feature>
<keyword evidence="1" id="KW-1133">Transmembrane helix</keyword>
<keyword evidence="1" id="KW-0472">Membrane</keyword>
<feature type="transmembrane region" description="Helical" evidence="1">
    <location>
        <begin position="165"/>
        <end position="184"/>
    </location>
</feature>
<keyword evidence="3" id="KW-1185">Reference proteome</keyword>
<feature type="transmembrane region" description="Helical" evidence="1">
    <location>
        <begin position="363"/>
        <end position="383"/>
    </location>
</feature>
<evidence type="ECO:0000313" key="2">
    <source>
        <dbReference type="EMBL" id="ESL01766.1"/>
    </source>
</evidence>
<proteinExistence type="predicted"/>
<evidence type="ECO:0008006" key="4">
    <source>
        <dbReference type="Google" id="ProtNLM"/>
    </source>
</evidence>
<dbReference type="AlphaFoldDB" id="V2Y235"/>
<evidence type="ECO:0000256" key="1">
    <source>
        <dbReference type="SAM" id="Phobius"/>
    </source>
</evidence>
<dbReference type="RefSeq" id="WP_023355905.1">
    <property type="nucleotide sequence ID" value="NZ_KI535370.1"/>
</dbReference>
<feature type="transmembrane region" description="Helical" evidence="1">
    <location>
        <begin position="100"/>
        <end position="123"/>
    </location>
</feature>
<reference evidence="2 3" key="1">
    <citation type="submission" date="2013-06" db="EMBL/GenBank/DDBJ databases">
        <authorList>
            <person name="Weinstock G."/>
            <person name="Sodergren E."/>
            <person name="Clifton S."/>
            <person name="Fulton L."/>
            <person name="Fulton B."/>
            <person name="Courtney L."/>
            <person name="Fronick C."/>
            <person name="Harrison M."/>
            <person name="Strong C."/>
            <person name="Farmer C."/>
            <person name="Delahaunty K."/>
            <person name="Markovic C."/>
            <person name="Hall O."/>
            <person name="Minx P."/>
            <person name="Tomlinson C."/>
            <person name="Mitreva M."/>
            <person name="Nelson J."/>
            <person name="Hou S."/>
            <person name="Wollam A."/>
            <person name="Pepin K.H."/>
            <person name="Johnson M."/>
            <person name="Bhonagiri V."/>
            <person name="Nash W.E."/>
            <person name="Warren W."/>
            <person name="Chinwalla A."/>
            <person name="Mardis E.R."/>
            <person name="Wilson R.K."/>
        </authorList>
    </citation>
    <scope>NUCLEOTIDE SEQUENCE [LARGE SCALE GENOMIC DNA]</scope>
    <source>
        <strain evidence="2 3">ATCC 51271</strain>
    </source>
</reference>
<feature type="transmembrane region" description="Helical" evidence="1">
    <location>
        <begin position="279"/>
        <end position="298"/>
    </location>
</feature>
<dbReference type="Pfam" id="PF12730">
    <property type="entry name" value="ABC2_membrane_4"/>
    <property type="match status" value="2"/>
</dbReference>
<feature type="transmembrane region" description="Helical" evidence="1">
    <location>
        <begin position="135"/>
        <end position="153"/>
    </location>
</feature>
<dbReference type="EMBL" id="ACIL03000020">
    <property type="protein sequence ID" value="ESL01766.1"/>
    <property type="molecule type" value="Genomic_DNA"/>
</dbReference>
<feature type="transmembrane region" description="Helical" evidence="1">
    <location>
        <begin position="219"/>
        <end position="242"/>
    </location>
</feature>
<dbReference type="Proteomes" id="UP000018227">
    <property type="component" value="Unassembled WGS sequence"/>
</dbReference>
<accession>V2Y235</accession>
<keyword evidence="1" id="KW-0812">Transmembrane</keyword>
<feature type="transmembrane region" description="Helical" evidence="1">
    <location>
        <begin position="398"/>
        <end position="419"/>
    </location>
</feature>
<dbReference type="eggNOG" id="COG4200">
    <property type="taxonomic scope" value="Bacteria"/>
</dbReference>
<gene>
    <name evidence="2" type="ORF">GCWU0000282_003063</name>
</gene>
<comment type="caution">
    <text evidence="2">The sequence shown here is derived from an EMBL/GenBank/DDBJ whole genome shotgun (WGS) entry which is preliminary data.</text>
</comment>
<protein>
    <recommendedName>
        <fullName evidence="4">Permease</fullName>
    </recommendedName>
</protein>
<dbReference type="HOGENOM" id="CLU_538516_0_0_9"/>
<sequence length="503" mass="55563">MITAVSTLTSAEFKKAKHKHTLLLILSAVILNYFYLFNAMSSTGKEWTNILFGIPMINTLLLSVLMTVLASRTVDIENKGSMWNLLPTLNNRTHIYLGKLCYGFINLTLFCIIQMCMVVFIGIHSGFSGAVPLSAILRTFFAEIISGMIIFQLQSLLSLIFYNQFAALSIGFGGILTGLFMAYISSKPWTPWSVLLSLSTVDMNFDSAAKIMSLSFNHISIMGIFIAFLYLLGTFLLGLFLFTKSEQGTSILGFKRHKVSTSLHISLPAELIKLKRNPIWLSFILIPVISAVIGTINFKANREVLKFTWEALWTQQSLFLGLFFLSPLIGILSSLLWRMEHSGSNWNLILTVTSPVKLIKDKWITAGIMSSLSIIWIVIIYIFSGKILGLPGNIPVQFLYRILCSILCVVTIAAVQCTLSMIIHSFAIPVALAFAGSLAGVALTVKGFYYATPFSALIYSLGSTAITGALNIPVLIGSCALYLVLVFIISNIYLRKADVRTQV</sequence>
<feature type="transmembrane region" description="Helical" evidence="1">
    <location>
        <begin position="50"/>
        <end position="70"/>
    </location>
</feature>
<evidence type="ECO:0000313" key="3">
    <source>
        <dbReference type="Proteomes" id="UP000018227"/>
    </source>
</evidence>
<feature type="transmembrane region" description="Helical" evidence="1">
    <location>
        <begin position="426"/>
        <end position="450"/>
    </location>
</feature>
<feature type="transmembrane region" description="Helical" evidence="1">
    <location>
        <begin position="470"/>
        <end position="494"/>
    </location>
</feature>